<protein>
    <submittedName>
        <fullName evidence="2">GNAT family acetyltransferase</fullName>
    </submittedName>
</protein>
<dbReference type="InterPro" id="IPR016181">
    <property type="entry name" value="Acyl_CoA_acyltransferase"/>
</dbReference>
<dbReference type="PANTHER" id="PTHR43259">
    <property type="entry name" value="SPT10P"/>
    <property type="match status" value="1"/>
</dbReference>
<dbReference type="GeneID" id="98319611"/>
<dbReference type="OrthoDB" id="65897at2"/>
<evidence type="ECO:0000313" key="2">
    <source>
        <dbReference type="EMBL" id="KRM05279.1"/>
    </source>
</evidence>
<comment type="caution">
    <text evidence="2">The sequence shown here is derived from an EMBL/GenBank/DDBJ whole genome shotgun (WGS) entry which is preliminary data.</text>
</comment>
<dbReference type="SUPFAM" id="SSF55729">
    <property type="entry name" value="Acyl-CoA N-acyltransferases (Nat)"/>
    <property type="match status" value="1"/>
</dbReference>
<dbReference type="GO" id="GO:0016747">
    <property type="term" value="F:acyltransferase activity, transferring groups other than amino-acyl groups"/>
    <property type="evidence" value="ECO:0007669"/>
    <property type="project" value="InterPro"/>
</dbReference>
<dbReference type="PROSITE" id="PS51186">
    <property type="entry name" value="GNAT"/>
    <property type="match status" value="1"/>
</dbReference>
<dbReference type="Proteomes" id="UP000051451">
    <property type="component" value="Unassembled WGS sequence"/>
</dbReference>
<dbReference type="InterPro" id="IPR000182">
    <property type="entry name" value="GNAT_dom"/>
</dbReference>
<dbReference type="CDD" id="cd04301">
    <property type="entry name" value="NAT_SF"/>
    <property type="match status" value="1"/>
</dbReference>
<dbReference type="RefSeq" id="WP_057872333.1">
    <property type="nucleotide sequence ID" value="NZ_AZGB01000022.1"/>
</dbReference>
<keyword evidence="2" id="KW-0808">Transferase</keyword>
<proteinExistence type="predicted"/>
<name>A0A0R1VJ79_9LACO</name>
<dbReference type="PATRIC" id="fig|1423750.3.peg.1795"/>
<evidence type="ECO:0000313" key="3">
    <source>
        <dbReference type="Proteomes" id="UP000051451"/>
    </source>
</evidence>
<dbReference type="Pfam" id="PF00583">
    <property type="entry name" value="Acetyltransf_1"/>
    <property type="match status" value="1"/>
</dbReference>
<dbReference type="PANTHER" id="PTHR43259:SF1">
    <property type="entry name" value="N-ACETYLTRANSFERASE DOMAIN-CONTAINING PROTEIN"/>
    <property type="match status" value="1"/>
</dbReference>
<dbReference type="InterPro" id="IPR052829">
    <property type="entry name" value="N-acetyltransferase_domain"/>
</dbReference>
<dbReference type="AlphaFoldDB" id="A0A0R1VJ79"/>
<feature type="domain" description="N-acetyltransferase" evidence="1">
    <location>
        <begin position="12"/>
        <end position="147"/>
    </location>
</feature>
<reference evidence="2 3" key="1">
    <citation type="journal article" date="2015" name="Genome Announc.">
        <title>Expanding the biotechnology potential of lactobacilli through comparative genomics of 213 strains and associated genera.</title>
        <authorList>
            <person name="Sun Z."/>
            <person name="Harris H.M."/>
            <person name="McCann A."/>
            <person name="Guo C."/>
            <person name="Argimon S."/>
            <person name="Zhang W."/>
            <person name="Yang X."/>
            <person name="Jeffery I.B."/>
            <person name="Cooney J.C."/>
            <person name="Kagawa T.F."/>
            <person name="Liu W."/>
            <person name="Song Y."/>
            <person name="Salvetti E."/>
            <person name="Wrobel A."/>
            <person name="Rasinkangas P."/>
            <person name="Parkhill J."/>
            <person name="Rea M.C."/>
            <person name="O'Sullivan O."/>
            <person name="Ritari J."/>
            <person name="Douillard F.P."/>
            <person name="Paul Ross R."/>
            <person name="Yang R."/>
            <person name="Briner A.E."/>
            <person name="Felis G.E."/>
            <person name="de Vos W.M."/>
            <person name="Barrangou R."/>
            <person name="Klaenhammer T.R."/>
            <person name="Caufield P.W."/>
            <person name="Cui Y."/>
            <person name="Zhang H."/>
            <person name="O'Toole P.W."/>
        </authorList>
    </citation>
    <scope>NUCLEOTIDE SEQUENCE [LARGE SCALE GENOMIC DNA]</scope>
    <source>
        <strain evidence="2 3">DSM 18630</strain>
    </source>
</reference>
<dbReference type="Gene3D" id="3.40.630.30">
    <property type="match status" value="1"/>
</dbReference>
<sequence>MDSKEFKTYCESSIKKYAQEKIRVATWSSATAEKQAAAEFQRLLPQGAATPANYLLKIIMSADVVGNLWLARVTQEPATAYIYDFEILPAFQNQGLGTQAINLSCKFAQQHGFTKIRLHVFGGNQRAVHVYQKANFVTTDIMMERKL</sequence>
<organism evidence="2 3">
    <name type="scientific">Liquorilactobacillus ghanensis DSM 18630</name>
    <dbReference type="NCBI Taxonomy" id="1423750"/>
    <lineage>
        <taxon>Bacteria</taxon>
        <taxon>Bacillati</taxon>
        <taxon>Bacillota</taxon>
        <taxon>Bacilli</taxon>
        <taxon>Lactobacillales</taxon>
        <taxon>Lactobacillaceae</taxon>
        <taxon>Liquorilactobacillus</taxon>
    </lineage>
</organism>
<accession>A0A0R1VJ79</accession>
<dbReference type="STRING" id="1423750.FC89_GL001750"/>
<gene>
    <name evidence="2" type="ORF">FC89_GL001750</name>
</gene>
<dbReference type="EMBL" id="AZGB01000022">
    <property type="protein sequence ID" value="KRM05279.1"/>
    <property type="molecule type" value="Genomic_DNA"/>
</dbReference>
<evidence type="ECO:0000259" key="1">
    <source>
        <dbReference type="PROSITE" id="PS51186"/>
    </source>
</evidence>
<keyword evidence="3" id="KW-1185">Reference proteome</keyword>